<evidence type="ECO:0000256" key="4">
    <source>
        <dbReference type="ARBA" id="ARBA00023065"/>
    </source>
</evidence>
<evidence type="ECO:0000256" key="1">
    <source>
        <dbReference type="ARBA" id="ARBA00004370"/>
    </source>
</evidence>
<protein>
    <recommendedName>
        <fullName evidence="7">ATP synthase subunit delta</fullName>
    </recommendedName>
    <alternativeName>
        <fullName evidence="7">ATP synthase F(1) sector subunit delta</fullName>
    </alternativeName>
    <alternativeName>
        <fullName evidence="7">F-type ATPase subunit delta</fullName>
        <shortName evidence="7">F-ATPase subunit delta</shortName>
    </alternativeName>
</protein>
<keyword evidence="5 7" id="KW-0472">Membrane</keyword>
<dbReference type="AlphaFoldDB" id="A0A3M0C4N9"/>
<evidence type="ECO:0000313" key="9">
    <source>
        <dbReference type="Proteomes" id="UP000280842"/>
    </source>
</evidence>
<evidence type="ECO:0000256" key="7">
    <source>
        <dbReference type="HAMAP-Rule" id="MF_01416"/>
    </source>
</evidence>
<evidence type="ECO:0000256" key="3">
    <source>
        <dbReference type="ARBA" id="ARBA00022781"/>
    </source>
</evidence>
<evidence type="ECO:0000313" key="8">
    <source>
        <dbReference type="EMBL" id="RMA97902.1"/>
    </source>
</evidence>
<dbReference type="Gene3D" id="1.10.520.20">
    <property type="entry name" value="N-terminal domain of the delta subunit of the F1F0-ATP synthase"/>
    <property type="match status" value="1"/>
</dbReference>
<organism evidence="8 9">
    <name type="scientific">Hydrogenothermus marinus</name>
    <dbReference type="NCBI Taxonomy" id="133270"/>
    <lineage>
        <taxon>Bacteria</taxon>
        <taxon>Pseudomonadati</taxon>
        <taxon>Aquificota</taxon>
        <taxon>Aquificia</taxon>
        <taxon>Aquificales</taxon>
        <taxon>Hydrogenothermaceae</taxon>
        <taxon>Hydrogenothermus</taxon>
    </lineage>
</organism>
<keyword evidence="2 7" id="KW-0813">Transport</keyword>
<dbReference type="GO" id="GO:0005886">
    <property type="term" value="C:plasma membrane"/>
    <property type="evidence" value="ECO:0007669"/>
    <property type="project" value="UniProtKB-SubCell"/>
</dbReference>
<dbReference type="GO" id="GO:0045259">
    <property type="term" value="C:proton-transporting ATP synthase complex"/>
    <property type="evidence" value="ECO:0007669"/>
    <property type="project" value="UniProtKB-KW"/>
</dbReference>
<proteinExistence type="inferred from homology"/>
<keyword evidence="6 7" id="KW-0066">ATP synthesis</keyword>
<comment type="function">
    <text evidence="7">This protein is part of the stalk that links CF(0) to CF(1). It either transmits conformational changes from CF(0) to CF(1) or is implicated in proton conduction.</text>
</comment>
<dbReference type="OrthoDB" id="9802471at2"/>
<keyword evidence="9" id="KW-1185">Reference proteome</keyword>
<keyword evidence="4 7" id="KW-0406">Ion transport</keyword>
<comment type="function">
    <text evidence="7">F(1)F(0) ATP synthase produces ATP from ADP in the presence of a proton or sodium gradient. F-type ATPases consist of two structural domains, F(1) containing the extramembraneous catalytic core and F(0) containing the membrane proton channel, linked together by a central stalk and a peripheral stalk. During catalysis, ATP synthesis in the catalytic domain of F(1) is coupled via a rotary mechanism of the central stalk subunits to proton translocation.</text>
</comment>
<accession>A0A3M0C4N9</accession>
<dbReference type="SUPFAM" id="SSF47928">
    <property type="entry name" value="N-terminal domain of the delta subunit of the F1F0-ATP synthase"/>
    <property type="match status" value="1"/>
</dbReference>
<dbReference type="InterPro" id="IPR026015">
    <property type="entry name" value="ATP_synth_OSCP/delta_N_sf"/>
</dbReference>
<dbReference type="Proteomes" id="UP000280842">
    <property type="component" value="Unassembled WGS sequence"/>
</dbReference>
<evidence type="ECO:0000256" key="6">
    <source>
        <dbReference type="ARBA" id="ARBA00023310"/>
    </source>
</evidence>
<dbReference type="NCBIfam" id="TIGR01145">
    <property type="entry name" value="ATP_synt_delta"/>
    <property type="match status" value="1"/>
</dbReference>
<sequence length="181" mass="21058">MKIDKKLLKRVVKVLLNKLPKEEAILLKAADDLELFQFLYKKNKDFRNFLLEPKLDVNKKLEFLDKFGKENNINETVLEAVKYITKVNRANLLKVLSKEFRFEIEKFFGTVKGEIITAYEIEEDEIKEVKDILEKKIGKKVEFEIKKDPSIIGGIVVKAGSYILDASIKSFLNKLAYNLTR</sequence>
<dbReference type="GO" id="GO:0046933">
    <property type="term" value="F:proton-transporting ATP synthase activity, rotational mechanism"/>
    <property type="evidence" value="ECO:0007669"/>
    <property type="project" value="UniProtKB-UniRule"/>
</dbReference>
<keyword evidence="3 7" id="KW-0375">Hydrogen ion transport</keyword>
<keyword evidence="7" id="KW-1003">Cell membrane</keyword>
<dbReference type="RefSeq" id="WP_121922665.1">
    <property type="nucleotide sequence ID" value="NZ_REFO01000010.1"/>
</dbReference>
<gene>
    <name evidence="7" type="primary">atpH</name>
    <name evidence="8" type="ORF">CLV39_0538</name>
</gene>
<dbReference type="HAMAP" id="MF_01416">
    <property type="entry name" value="ATP_synth_delta_bact"/>
    <property type="match status" value="1"/>
</dbReference>
<dbReference type="PANTHER" id="PTHR11910">
    <property type="entry name" value="ATP SYNTHASE DELTA CHAIN"/>
    <property type="match status" value="1"/>
</dbReference>
<dbReference type="InterPro" id="IPR000711">
    <property type="entry name" value="ATPase_OSCP/dsu"/>
</dbReference>
<dbReference type="Pfam" id="PF00213">
    <property type="entry name" value="OSCP"/>
    <property type="match status" value="1"/>
</dbReference>
<comment type="subcellular location">
    <subcellularLocation>
        <location evidence="7">Cell membrane</location>
        <topology evidence="7">Peripheral membrane protein</topology>
    </subcellularLocation>
    <subcellularLocation>
        <location evidence="1">Membrane</location>
    </subcellularLocation>
</comment>
<comment type="caution">
    <text evidence="8">The sequence shown here is derived from an EMBL/GenBank/DDBJ whole genome shotgun (WGS) entry which is preliminary data.</text>
</comment>
<name>A0A3M0C4N9_9AQUI</name>
<dbReference type="EMBL" id="REFO01000010">
    <property type="protein sequence ID" value="RMA97902.1"/>
    <property type="molecule type" value="Genomic_DNA"/>
</dbReference>
<evidence type="ECO:0000256" key="5">
    <source>
        <dbReference type="ARBA" id="ARBA00023136"/>
    </source>
</evidence>
<reference evidence="8 9" key="1">
    <citation type="submission" date="2018-10" db="EMBL/GenBank/DDBJ databases">
        <title>Genomic Encyclopedia of Archaeal and Bacterial Type Strains, Phase II (KMG-II): from individual species to whole genera.</title>
        <authorList>
            <person name="Goeker M."/>
        </authorList>
    </citation>
    <scope>NUCLEOTIDE SEQUENCE [LARGE SCALE GENOMIC DNA]</scope>
    <source>
        <strain evidence="8 9">VM1</strain>
    </source>
</reference>
<keyword evidence="7" id="KW-0139">CF(1)</keyword>
<dbReference type="PRINTS" id="PR00125">
    <property type="entry name" value="ATPASEDELTA"/>
</dbReference>
<comment type="similarity">
    <text evidence="7">Belongs to the ATPase delta chain family.</text>
</comment>
<evidence type="ECO:0000256" key="2">
    <source>
        <dbReference type="ARBA" id="ARBA00022448"/>
    </source>
</evidence>